<keyword evidence="3" id="KW-1185">Reference proteome</keyword>
<dbReference type="Proteomes" id="UP000765509">
    <property type="component" value="Unassembled WGS sequence"/>
</dbReference>
<protein>
    <submittedName>
        <fullName evidence="2">Uncharacterized protein</fullName>
    </submittedName>
</protein>
<evidence type="ECO:0000313" key="2">
    <source>
        <dbReference type="EMBL" id="MBW0561123.1"/>
    </source>
</evidence>
<dbReference type="AlphaFoldDB" id="A0A9Q3PGI6"/>
<accession>A0A9Q3PGI6</accession>
<reference evidence="2" key="1">
    <citation type="submission" date="2021-03" db="EMBL/GenBank/DDBJ databases">
        <title>Draft genome sequence of rust myrtle Austropuccinia psidii MF-1, a brazilian biotype.</title>
        <authorList>
            <person name="Quecine M.C."/>
            <person name="Pachon D.M.R."/>
            <person name="Bonatelli M.L."/>
            <person name="Correr F.H."/>
            <person name="Franceschini L.M."/>
            <person name="Leite T.F."/>
            <person name="Margarido G.R.A."/>
            <person name="Almeida C.A."/>
            <person name="Ferrarezi J.A."/>
            <person name="Labate C.A."/>
        </authorList>
    </citation>
    <scope>NUCLEOTIDE SEQUENCE</scope>
    <source>
        <strain evidence="2">MF-1</strain>
    </source>
</reference>
<proteinExistence type="predicted"/>
<dbReference type="EMBL" id="AVOT02070555">
    <property type="protein sequence ID" value="MBW0561123.1"/>
    <property type="molecule type" value="Genomic_DNA"/>
</dbReference>
<name>A0A9Q3PGI6_9BASI</name>
<gene>
    <name evidence="2" type="ORF">O181_100838</name>
</gene>
<organism evidence="2 3">
    <name type="scientific">Austropuccinia psidii MF-1</name>
    <dbReference type="NCBI Taxonomy" id="1389203"/>
    <lineage>
        <taxon>Eukaryota</taxon>
        <taxon>Fungi</taxon>
        <taxon>Dikarya</taxon>
        <taxon>Basidiomycota</taxon>
        <taxon>Pucciniomycotina</taxon>
        <taxon>Pucciniomycetes</taxon>
        <taxon>Pucciniales</taxon>
        <taxon>Sphaerophragmiaceae</taxon>
        <taxon>Austropuccinia</taxon>
    </lineage>
</organism>
<feature type="region of interest" description="Disordered" evidence="1">
    <location>
        <begin position="103"/>
        <end position="122"/>
    </location>
</feature>
<evidence type="ECO:0000256" key="1">
    <source>
        <dbReference type="SAM" id="MobiDB-lite"/>
    </source>
</evidence>
<sequence>MIPPHSKDFGFPRDYSLQRETTISWNKGLEKREVEVVQSHNTWKNEPSYTFQDGFQKQTSSNGLHRIVYYSSSNLQGASPMENGRKGIKTRVPLQRTCRNYSEVSSQRDILQRTYHRKEMEP</sequence>
<evidence type="ECO:0000313" key="3">
    <source>
        <dbReference type="Proteomes" id="UP000765509"/>
    </source>
</evidence>
<comment type="caution">
    <text evidence="2">The sequence shown here is derived from an EMBL/GenBank/DDBJ whole genome shotgun (WGS) entry which is preliminary data.</text>
</comment>